<evidence type="ECO:0000313" key="3">
    <source>
        <dbReference type="Proteomes" id="UP000001903"/>
    </source>
</evidence>
<dbReference type="InterPro" id="IPR038282">
    <property type="entry name" value="DUF2267_sf"/>
</dbReference>
<dbReference type="Proteomes" id="UP000001903">
    <property type="component" value="Chromosome"/>
</dbReference>
<dbReference type="eggNOG" id="arCOG06189">
    <property type="taxonomic scope" value="Archaea"/>
</dbReference>
<keyword evidence="3" id="KW-1185">Reference proteome</keyword>
<gene>
    <name evidence="2" type="ordered locus">Htur_0652</name>
</gene>
<dbReference type="Gene3D" id="1.10.490.110">
    <property type="entry name" value="Uncharacterized conserved protein DUF2267"/>
    <property type="match status" value="1"/>
</dbReference>
<feature type="compositionally biased region" description="Basic and acidic residues" evidence="1">
    <location>
        <begin position="31"/>
        <end position="47"/>
    </location>
</feature>
<dbReference type="AlphaFoldDB" id="D2RWG0"/>
<dbReference type="HOGENOM" id="CLU_1673960_0_0_2"/>
<dbReference type="GeneID" id="8741234"/>
<sequence>MATPVVAGTASLAIGGDRDGRIRLPRPRRAVQRDRRSGTDRESDRSRFASLTGRCLRGAWRHALETLGETLSSGQAEDVAEYLLEGYASTLTDASERAGDAESDTDVEPDDAEQFAEAVTDAVAAALTEGEVRDLKSQLDDDLHPLFEDVTVDPEQL</sequence>
<feature type="region of interest" description="Disordered" evidence="1">
    <location>
        <begin position="1"/>
        <end position="48"/>
    </location>
</feature>
<dbReference type="STRING" id="543526.Htur_0652"/>
<reference evidence="2 3" key="1">
    <citation type="journal article" date="2010" name="Stand. Genomic Sci.">
        <title>Complete genome sequence of Haloterrigena turkmenica type strain (4k).</title>
        <authorList>
            <person name="Saunders E."/>
            <person name="Tindall B.J."/>
            <person name="Fahnrich R."/>
            <person name="Lapidus A."/>
            <person name="Copeland A."/>
            <person name="Del Rio T.G."/>
            <person name="Lucas S."/>
            <person name="Chen F."/>
            <person name="Tice H."/>
            <person name="Cheng J.F."/>
            <person name="Han C."/>
            <person name="Detter J.C."/>
            <person name="Bruce D."/>
            <person name="Goodwin L."/>
            <person name="Chain P."/>
            <person name="Pitluck S."/>
            <person name="Pati A."/>
            <person name="Ivanova N."/>
            <person name="Mavromatis K."/>
            <person name="Chen A."/>
            <person name="Palaniappan K."/>
            <person name="Land M."/>
            <person name="Hauser L."/>
            <person name="Chang Y.J."/>
            <person name="Jeffries C.D."/>
            <person name="Brettin T."/>
            <person name="Rohde M."/>
            <person name="Goker M."/>
            <person name="Bristow J."/>
            <person name="Eisen J.A."/>
            <person name="Markowitz V."/>
            <person name="Hugenholtz P."/>
            <person name="Klenk H.P."/>
            <person name="Kyrpides N.C."/>
        </authorList>
    </citation>
    <scope>NUCLEOTIDE SEQUENCE [LARGE SCALE GENOMIC DNA]</scope>
    <source>
        <strain evidence="3">ATCC 51198 / DSM 5511 / JCM 9101 / NCIMB 13204 / VKM B-1734 / 4k</strain>
    </source>
</reference>
<dbReference type="OrthoDB" id="212282at2157"/>
<dbReference type="RefSeq" id="WP_012941870.1">
    <property type="nucleotide sequence ID" value="NC_013743.1"/>
</dbReference>
<evidence type="ECO:0008006" key="4">
    <source>
        <dbReference type="Google" id="ProtNLM"/>
    </source>
</evidence>
<dbReference type="EMBL" id="CP001860">
    <property type="protein sequence ID" value="ADB59549.1"/>
    <property type="molecule type" value="Genomic_DNA"/>
</dbReference>
<feature type="compositionally biased region" description="Acidic residues" evidence="1">
    <location>
        <begin position="101"/>
        <end position="112"/>
    </location>
</feature>
<feature type="region of interest" description="Disordered" evidence="1">
    <location>
        <begin position="93"/>
        <end position="112"/>
    </location>
</feature>
<protein>
    <recommendedName>
        <fullName evidence="4">DUF2267 domain-containing protein</fullName>
    </recommendedName>
</protein>
<evidence type="ECO:0000313" key="2">
    <source>
        <dbReference type="EMBL" id="ADB59549.1"/>
    </source>
</evidence>
<evidence type="ECO:0000256" key="1">
    <source>
        <dbReference type="SAM" id="MobiDB-lite"/>
    </source>
</evidence>
<proteinExistence type="predicted"/>
<dbReference type="InterPro" id="IPR018727">
    <property type="entry name" value="DUF2267"/>
</dbReference>
<name>D2RWG0_HALTV</name>
<organism evidence="2 3">
    <name type="scientific">Haloterrigena turkmenica (strain ATCC 51198 / DSM 5511 / JCM 9101 / NCIMB 13204 / VKM B-1734 / 4k)</name>
    <name type="common">Halococcus turkmenicus</name>
    <dbReference type="NCBI Taxonomy" id="543526"/>
    <lineage>
        <taxon>Archaea</taxon>
        <taxon>Methanobacteriati</taxon>
        <taxon>Methanobacteriota</taxon>
        <taxon>Stenosarchaea group</taxon>
        <taxon>Halobacteria</taxon>
        <taxon>Halobacteriales</taxon>
        <taxon>Natrialbaceae</taxon>
        <taxon>Haloterrigena</taxon>
    </lineage>
</organism>
<accession>D2RWG0</accession>
<dbReference type="KEGG" id="htu:Htur_0652"/>
<dbReference type="Pfam" id="PF10025">
    <property type="entry name" value="DUF2267"/>
    <property type="match status" value="1"/>
</dbReference>